<feature type="compositionally biased region" description="Polar residues" evidence="1">
    <location>
        <begin position="61"/>
        <end position="78"/>
    </location>
</feature>
<sequence length="439" mass="48524">MIGTPFLVVWLASLVAVSRQTGWKALYDLEPEAVAAILESGHSEAPTQLAGIEQRVEHITGSHSGPHTNAHTGSSSSKPFALQHTGWISPHTSVPPTFPNVEHGQFRHTNWGPHPMANFAVPRGEHGSHRKTIWGPPTMKDDQPSFDRLSEVTNADLYRRFGWRPLLPRVRPGHSYAEYGTGPYQYTDRNPQLADGQSAPSHAGQARQAYVNWSPQPATSQDMNPDTRDVHNLLSVSKRPSTIPPLQMQPVPALGYEQAETSSSFGLRLEAVIGHSQHLIDNGLLAPLSISEREAILAEVVDDLSARHTRMSFRSSPYNGHEVTSDMLKDIYPWGRYKFHKLNDYTFLSNHHTDAGFENTDIAGGMSGTQDASKRMYVWIRLSVKHQDAFVYRLVGLIETSGQAKTATGVLPSVGGVSWLDVREHGQDSVADSSRIREV</sequence>
<dbReference type="EMBL" id="OOIN01000043">
    <property type="protein sequence ID" value="SPO32223.1"/>
    <property type="molecule type" value="Genomic_DNA"/>
</dbReference>
<reference evidence="3 4" key="1">
    <citation type="submission" date="2018-03" db="EMBL/GenBank/DDBJ databases">
        <authorList>
            <person name="Guldener U."/>
        </authorList>
    </citation>
    <scope>NUCLEOTIDE SEQUENCE [LARGE SCALE GENOMIC DNA]</scope>
    <source>
        <strain evidence="3 4">NBRC100155</strain>
    </source>
</reference>
<accession>A0A5C3ENU7</accession>
<feature type="signal peptide" evidence="2">
    <location>
        <begin position="1"/>
        <end position="20"/>
    </location>
</feature>
<feature type="chain" id="PRO_5022818534" description="Effector family protein Eff1" evidence="2">
    <location>
        <begin position="21"/>
        <end position="439"/>
    </location>
</feature>
<evidence type="ECO:0000313" key="3">
    <source>
        <dbReference type="EMBL" id="SPO32223.1"/>
    </source>
</evidence>
<keyword evidence="4" id="KW-1185">Reference proteome</keyword>
<evidence type="ECO:0000313" key="4">
    <source>
        <dbReference type="Proteomes" id="UP000324022"/>
    </source>
</evidence>
<name>A0A5C3ENU7_9BASI</name>
<feature type="region of interest" description="Disordered" evidence="1">
    <location>
        <begin position="188"/>
        <end position="208"/>
    </location>
</feature>
<keyword evidence="2" id="KW-0732">Signal</keyword>
<dbReference type="Proteomes" id="UP000324022">
    <property type="component" value="Unassembled WGS sequence"/>
</dbReference>
<evidence type="ECO:0008006" key="5">
    <source>
        <dbReference type="Google" id="ProtNLM"/>
    </source>
</evidence>
<proteinExistence type="predicted"/>
<organism evidence="3 4">
    <name type="scientific">Ustilago trichophora</name>
    <dbReference type="NCBI Taxonomy" id="86804"/>
    <lineage>
        <taxon>Eukaryota</taxon>
        <taxon>Fungi</taxon>
        <taxon>Dikarya</taxon>
        <taxon>Basidiomycota</taxon>
        <taxon>Ustilaginomycotina</taxon>
        <taxon>Ustilaginomycetes</taxon>
        <taxon>Ustilaginales</taxon>
        <taxon>Ustilaginaceae</taxon>
        <taxon>Ustilago</taxon>
    </lineage>
</organism>
<dbReference type="AlphaFoldDB" id="A0A5C3ENU7"/>
<protein>
    <recommendedName>
        <fullName evidence="5">Effector family protein Eff1</fullName>
    </recommendedName>
</protein>
<feature type="region of interest" description="Disordered" evidence="1">
    <location>
        <begin position="60"/>
        <end position="145"/>
    </location>
</feature>
<evidence type="ECO:0000256" key="1">
    <source>
        <dbReference type="SAM" id="MobiDB-lite"/>
    </source>
</evidence>
<evidence type="ECO:0000256" key="2">
    <source>
        <dbReference type="SAM" id="SignalP"/>
    </source>
</evidence>
<gene>
    <name evidence="3" type="ORF">UTRI_02780</name>
</gene>